<dbReference type="AlphaFoldDB" id="A0A401QTI9"/>
<sequence length="191" mass="20397">MPLGKLRPPWRPGPLRRGTDVAQSWVVLATGVLIAVAAPAAGVVAGSAVDAATHRESSGWRPVSAVVTKEPATRITVDSGTGTGGRVHTTVRWTAPDHTVRTGETTLAAGVHVGDRTTVWLDRDGALVRDPSTPTDSLAESVVAGTVVGSAAGLLFFGAERVTVRLLDRRRYAQWEKEWAEVDARWRHPQQ</sequence>
<protein>
    <recommendedName>
        <fullName evidence="3">Membrane protein SCJ1.26</fullName>
    </recommendedName>
</protein>
<evidence type="ECO:0000313" key="2">
    <source>
        <dbReference type="Proteomes" id="UP000288351"/>
    </source>
</evidence>
<dbReference type="PANTHER" id="PTHR42305:SF1">
    <property type="entry name" value="MEMBRANE PROTEIN RV1733C-RELATED"/>
    <property type="match status" value="1"/>
</dbReference>
<gene>
    <name evidence="1" type="ORF">SALB_01389</name>
</gene>
<name>A0A401QTI9_STRNR</name>
<dbReference type="EMBL" id="BHXC01000006">
    <property type="protein sequence ID" value="GCB88717.1"/>
    <property type="molecule type" value="Genomic_DNA"/>
</dbReference>
<comment type="caution">
    <text evidence="1">The sequence shown here is derived from an EMBL/GenBank/DDBJ whole genome shotgun (WGS) entry which is preliminary data.</text>
</comment>
<dbReference type="PANTHER" id="PTHR42305">
    <property type="entry name" value="MEMBRANE PROTEIN RV1733C-RELATED"/>
    <property type="match status" value="1"/>
</dbReference>
<reference evidence="1 2" key="1">
    <citation type="journal article" date="2019" name="Microbiol. Resour. Announc.">
        <title>Draft Genome Sequence of the Most Traditional epsilon-Poly-l-Lysine Producer, Streptomyces albulus NBRC14147.</title>
        <authorList>
            <person name="Yamanaka K."/>
            <person name="Hamano Y."/>
        </authorList>
    </citation>
    <scope>NUCLEOTIDE SEQUENCE [LARGE SCALE GENOMIC DNA]</scope>
    <source>
        <strain evidence="1 2">NBRC 14147</strain>
    </source>
</reference>
<dbReference type="InterPro" id="IPR039708">
    <property type="entry name" value="MT1774/Rv1733c-like"/>
</dbReference>
<evidence type="ECO:0000313" key="1">
    <source>
        <dbReference type="EMBL" id="GCB88717.1"/>
    </source>
</evidence>
<proteinExistence type="predicted"/>
<evidence type="ECO:0008006" key="3">
    <source>
        <dbReference type="Google" id="ProtNLM"/>
    </source>
</evidence>
<organism evidence="1 2">
    <name type="scientific">Streptomyces noursei</name>
    <name type="common">Streptomyces albulus</name>
    <dbReference type="NCBI Taxonomy" id="1971"/>
    <lineage>
        <taxon>Bacteria</taxon>
        <taxon>Bacillati</taxon>
        <taxon>Actinomycetota</taxon>
        <taxon>Actinomycetes</taxon>
        <taxon>Kitasatosporales</taxon>
        <taxon>Streptomycetaceae</taxon>
        <taxon>Streptomyces</taxon>
    </lineage>
</organism>
<accession>A0A401QTI9</accession>
<dbReference type="Proteomes" id="UP000288351">
    <property type="component" value="Unassembled WGS sequence"/>
</dbReference>